<evidence type="ECO:0008006" key="4">
    <source>
        <dbReference type="Google" id="ProtNLM"/>
    </source>
</evidence>
<evidence type="ECO:0000313" key="2">
    <source>
        <dbReference type="EMBL" id="ACU03606.1"/>
    </source>
</evidence>
<proteinExistence type="predicted"/>
<dbReference type="EMBL" id="CP001681">
    <property type="protein sequence ID" value="ACU03606.1"/>
    <property type="molecule type" value="Genomic_DNA"/>
</dbReference>
<dbReference type="RefSeq" id="WP_012781550.1">
    <property type="nucleotide sequence ID" value="NC_013061.1"/>
</dbReference>
<accession>C6XT45</accession>
<keyword evidence="1" id="KW-0732">Signal</keyword>
<name>C6XT45_PEDHD</name>
<gene>
    <name evidence="2" type="ordered locus">Phep_1392</name>
</gene>
<feature type="chain" id="PRO_5002974235" description="DUF4468 domain-containing protein" evidence="1">
    <location>
        <begin position="21"/>
        <end position="200"/>
    </location>
</feature>
<dbReference type="AlphaFoldDB" id="C6XT45"/>
<dbReference type="KEGG" id="phe:Phep_1392"/>
<dbReference type="STRING" id="485917.Phep_1392"/>
<dbReference type="HOGENOM" id="CLU_1365121_0_0_10"/>
<dbReference type="OrthoDB" id="1118280at2"/>
<feature type="signal peptide" evidence="1">
    <location>
        <begin position="1"/>
        <end position="20"/>
    </location>
</feature>
<reference evidence="2 3" key="1">
    <citation type="journal article" date="2009" name="Stand. Genomic Sci.">
        <title>Complete genome sequence of Pedobacter heparinus type strain (HIM 762-3).</title>
        <authorList>
            <person name="Han C."/>
            <person name="Spring S."/>
            <person name="Lapidus A."/>
            <person name="Del Rio T.G."/>
            <person name="Tice H."/>
            <person name="Copeland A."/>
            <person name="Cheng J.F."/>
            <person name="Lucas S."/>
            <person name="Chen F."/>
            <person name="Nolan M."/>
            <person name="Bruce D."/>
            <person name="Goodwin L."/>
            <person name="Pitluck S."/>
            <person name="Ivanova N."/>
            <person name="Mavromatis K."/>
            <person name="Mikhailova N."/>
            <person name="Pati A."/>
            <person name="Chen A."/>
            <person name="Palaniappan K."/>
            <person name="Land M."/>
            <person name="Hauser L."/>
            <person name="Chang Y.J."/>
            <person name="Jeffries C.C."/>
            <person name="Saunders E."/>
            <person name="Chertkov O."/>
            <person name="Brettin T."/>
            <person name="Goker M."/>
            <person name="Rohde M."/>
            <person name="Bristow J."/>
            <person name="Eisen J.A."/>
            <person name="Markowitz V."/>
            <person name="Hugenholtz P."/>
            <person name="Kyrpides N.C."/>
            <person name="Klenk H.P."/>
            <person name="Detter J.C."/>
        </authorList>
    </citation>
    <scope>NUCLEOTIDE SEQUENCE [LARGE SCALE GENOMIC DNA]</scope>
    <source>
        <strain evidence="3">ATCC 13125 / DSM 2366 / CIP 104194 / JCM 7457 / NBRC 12017 / NCIMB 9290 / NRRL B-14731 / HIM 762-3</strain>
    </source>
</reference>
<evidence type="ECO:0000256" key="1">
    <source>
        <dbReference type="SAM" id="SignalP"/>
    </source>
</evidence>
<evidence type="ECO:0000313" key="3">
    <source>
        <dbReference type="Proteomes" id="UP000000852"/>
    </source>
</evidence>
<organism evidence="2 3">
    <name type="scientific">Pedobacter heparinus (strain ATCC 13125 / DSM 2366 / CIP 104194 / JCM 7457 / NBRC 12017 / NCIMB 9290 / NRRL B-14731 / HIM 762-3)</name>
    <dbReference type="NCBI Taxonomy" id="485917"/>
    <lineage>
        <taxon>Bacteria</taxon>
        <taxon>Pseudomonadati</taxon>
        <taxon>Bacteroidota</taxon>
        <taxon>Sphingobacteriia</taxon>
        <taxon>Sphingobacteriales</taxon>
        <taxon>Sphingobacteriaceae</taxon>
        <taxon>Pedobacter</taxon>
    </lineage>
</organism>
<dbReference type="Proteomes" id="UP000000852">
    <property type="component" value="Chromosome"/>
</dbReference>
<keyword evidence="3" id="KW-1185">Reference proteome</keyword>
<sequence length="200" mass="22829">MKTTVLLAALAFGTVLSAFGQKEKKDDVYPAPVPENKERFVPASGKALDESGGFKIVNYELIWQKVFDTGASKESIEHYFRRAGIFKQVETAPAELRGFLSAFDAKGAEFSNILTPYTRSTLFSAFALVDFKEGHYRVTVKKIMIMNYYEKNNAKISYAEFAFKNNQYELKPSFLRNEAKVMDEVLTRMFSFNTTENDNW</sequence>
<protein>
    <recommendedName>
        <fullName evidence="4">DUF4468 domain-containing protein</fullName>
    </recommendedName>
</protein>